<feature type="transmembrane region" description="Helical" evidence="6">
    <location>
        <begin position="16"/>
        <end position="39"/>
    </location>
</feature>
<organism evidence="8 9">
    <name type="scientific">Aureibacillus halotolerans</name>
    <dbReference type="NCBI Taxonomy" id="1508390"/>
    <lineage>
        <taxon>Bacteria</taxon>
        <taxon>Bacillati</taxon>
        <taxon>Bacillota</taxon>
        <taxon>Bacilli</taxon>
        <taxon>Bacillales</taxon>
        <taxon>Bacillaceae</taxon>
        <taxon>Aureibacillus</taxon>
    </lineage>
</organism>
<feature type="transmembrane region" description="Helical" evidence="6">
    <location>
        <begin position="83"/>
        <end position="106"/>
    </location>
</feature>
<dbReference type="InterPro" id="IPR020846">
    <property type="entry name" value="MFS_dom"/>
</dbReference>
<feature type="transmembrane region" description="Helical" evidence="6">
    <location>
        <begin position="112"/>
        <end position="129"/>
    </location>
</feature>
<feature type="transmembrane region" description="Helical" evidence="6">
    <location>
        <begin position="141"/>
        <end position="163"/>
    </location>
</feature>
<dbReference type="Proteomes" id="UP000295632">
    <property type="component" value="Unassembled WGS sequence"/>
</dbReference>
<feature type="transmembrane region" description="Helical" evidence="6">
    <location>
        <begin position="388"/>
        <end position="410"/>
    </location>
</feature>
<keyword evidence="3 6" id="KW-0812">Transmembrane</keyword>
<feature type="transmembrane region" description="Helical" evidence="6">
    <location>
        <begin position="51"/>
        <end position="71"/>
    </location>
</feature>
<evidence type="ECO:0000313" key="8">
    <source>
        <dbReference type="EMBL" id="TDQ41078.1"/>
    </source>
</evidence>
<evidence type="ECO:0000259" key="7">
    <source>
        <dbReference type="PROSITE" id="PS50850"/>
    </source>
</evidence>
<keyword evidence="2" id="KW-0813">Transport</keyword>
<dbReference type="PANTHER" id="PTHR42718:SF9">
    <property type="entry name" value="MAJOR FACILITATOR SUPERFAMILY MULTIDRUG TRANSPORTER MFSC"/>
    <property type="match status" value="1"/>
</dbReference>
<accession>A0A4R6U3M5</accession>
<feature type="transmembrane region" description="Helical" evidence="6">
    <location>
        <begin position="422"/>
        <end position="441"/>
    </location>
</feature>
<evidence type="ECO:0000313" key="9">
    <source>
        <dbReference type="Proteomes" id="UP000295632"/>
    </source>
</evidence>
<feature type="domain" description="Major facilitator superfamily (MFS) profile" evidence="7">
    <location>
        <begin position="17"/>
        <end position="446"/>
    </location>
</feature>
<feature type="transmembrane region" description="Helical" evidence="6">
    <location>
        <begin position="292"/>
        <end position="313"/>
    </location>
</feature>
<dbReference type="RefSeq" id="WP_243740009.1">
    <property type="nucleotide sequence ID" value="NZ_SNYJ01000004.1"/>
</dbReference>
<feature type="transmembrane region" description="Helical" evidence="6">
    <location>
        <begin position="349"/>
        <end position="367"/>
    </location>
</feature>
<dbReference type="Pfam" id="PF07690">
    <property type="entry name" value="MFS_1"/>
    <property type="match status" value="1"/>
</dbReference>
<dbReference type="AlphaFoldDB" id="A0A4R6U3M5"/>
<keyword evidence="4 6" id="KW-1133">Transmembrane helix</keyword>
<dbReference type="Gene3D" id="1.20.1720.10">
    <property type="entry name" value="Multidrug resistance protein D"/>
    <property type="match status" value="1"/>
</dbReference>
<evidence type="ECO:0000256" key="3">
    <source>
        <dbReference type="ARBA" id="ARBA00022692"/>
    </source>
</evidence>
<dbReference type="InterPro" id="IPR011701">
    <property type="entry name" value="MFS"/>
</dbReference>
<dbReference type="EMBL" id="SNYJ01000004">
    <property type="protein sequence ID" value="TDQ41078.1"/>
    <property type="molecule type" value="Genomic_DNA"/>
</dbReference>
<dbReference type="SUPFAM" id="SSF103473">
    <property type="entry name" value="MFS general substrate transporter"/>
    <property type="match status" value="1"/>
</dbReference>
<feature type="transmembrane region" description="Helical" evidence="6">
    <location>
        <begin position="325"/>
        <end position="343"/>
    </location>
</feature>
<gene>
    <name evidence="8" type="ORF">EV213_10476</name>
</gene>
<dbReference type="PROSITE" id="PS50850">
    <property type="entry name" value="MFS"/>
    <property type="match status" value="1"/>
</dbReference>
<feature type="transmembrane region" description="Helical" evidence="6">
    <location>
        <begin position="224"/>
        <end position="239"/>
    </location>
</feature>
<feature type="transmembrane region" description="Helical" evidence="6">
    <location>
        <begin position="169"/>
        <end position="187"/>
    </location>
</feature>
<dbReference type="PRINTS" id="PR01036">
    <property type="entry name" value="TCRTETB"/>
</dbReference>
<protein>
    <submittedName>
        <fullName evidence="8">DHA2 family metal-tetracycline-proton antiporter-like MFS transporter</fullName>
    </submittedName>
</protein>
<dbReference type="InterPro" id="IPR036259">
    <property type="entry name" value="MFS_trans_sf"/>
</dbReference>
<comment type="caution">
    <text evidence="8">The sequence shown here is derived from an EMBL/GenBank/DDBJ whole genome shotgun (WGS) entry which is preliminary data.</text>
</comment>
<reference evidence="8 9" key="1">
    <citation type="submission" date="2019-03" db="EMBL/GenBank/DDBJ databases">
        <title>Genomic Encyclopedia of Type Strains, Phase IV (KMG-IV): sequencing the most valuable type-strain genomes for metagenomic binning, comparative biology and taxonomic classification.</title>
        <authorList>
            <person name="Goeker M."/>
        </authorList>
    </citation>
    <scope>NUCLEOTIDE SEQUENCE [LARGE SCALE GENOMIC DNA]</scope>
    <source>
        <strain evidence="8 9">DSM 28697</strain>
    </source>
</reference>
<name>A0A4R6U3M5_9BACI</name>
<sequence>MPSTKNTERPVMNEGLVTLLISITLVFVVMNTMMFNIALPSIATEFAVSEATASWLVTGYSIVFAISSITYSRLSDFIPIRRLLAISMSIVSLAAIVGLFSHSFFVLMGVRIVQAAGAGAIPALGLILVSRFIPTGRRGKAMAAVMAAVSLGLGLGPVVGGIIVEFAGWNTLFGVTAIILLLVPFVYKQIPAETPVKGSFDVMGALFIGVGTTCVLLFLTTQVWLAFLIGVVSLLLFVWRIRTVKEPFVEPTLFRHRRFLLLSAVGIAAYLCNFATLFLLPQLLHHSHNLSASSAGLIIFPGSLLAMIISNRIGKWIDNRGNEQILSYMPWIPLVAMVLFASFAAESFVAVLLIYMLMSLGITALNSSVSNEMSRVLEARQIGTGMGLFQLLQFFSGAFGVAVTASALTWQKELTLSVAYSNIFWGMAVVALLSIVLAMGYRRATAIHVKQSRHGA</sequence>
<evidence type="ECO:0000256" key="4">
    <source>
        <dbReference type="ARBA" id="ARBA00022989"/>
    </source>
</evidence>
<feature type="transmembrane region" description="Helical" evidence="6">
    <location>
        <begin position="199"/>
        <end position="218"/>
    </location>
</feature>
<evidence type="ECO:0000256" key="1">
    <source>
        <dbReference type="ARBA" id="ARBA00004651"/>
    </source>
</evidence>
<dbReference type="Gene3D" id="1.20.1250.20">
    <property type="entry name" value="MFS general substrate transporter like domains"/>
    <property type="match status" value="1"/>
</dbReference>
<feature type="transmembrane region" description="Helical" evidence="6">
    <location>
        <begin position="259"/>
        <end position="280"/>
    </location>
</feature>
<keyword evidence="5 6" id="KW-0472">Membrane</keyword>
<proteinExistence type="predicted"/>
<evidence type="ECO:0000256" key="2">
    <source>
        <dbReference type="ARBA" id="ARBA00022448"/>
    </source>
</evidence>
<dbReference type="GO" id="GO:0022857">
    <property type="term" value="F:transmembrane transporter activity"/>
    <property type="evidence" value="ECO:0007669"/>
    <property type="project" value="InterPro"/>
</dbReference>
<evidence type="ECO:0000256" key="6">
    <source>
        <dbReference type="SAM" id="Phobius"/>
    </source>
</evidence>
<evidence type="ECO:0000256" key="5">
    <source>
        <dbReference type="ARBA" id="ARBA00023136"/>
    </source>
</evidence>
<dbReference type="PANTHER" id="PTHR42718">
    <property type="entry name" value="MAJOR FACILITATOR SUPERFAMILY MULTIDRUG TRANSPORTER MFSC"/>
    <property type="match status" value="1"/>
</dbReference>
<comment type="subcellular location">
    <subcellularLocation>
        <location evidence="1">Cell membrane</location>
        <topology evidence="1">Multi-pass membrane protein</topology>
    </subcellularLocation>
</comment>
<dbReference type="GO" id="GO:0005886">
    <property type="term" value="C:plasma membrane"/>
    <property type="evidence" value="ECO:0007669"/>
    <property type="project" value="UniProtKB-SubCell"/>
</dbReference>
<keyword evidence="9" id="KW-1185">Reference proteome</keyword>